<accession>A0ABM7R8L5</accession>
<dbReference type="EMBL" id="AP024702">
    <property type="protein sequence ID" value="BCX47406.1"/>
    <property type="molecule type" value="Genomic_DNA"/>
</dbReference>
<dbReference type="InterPro" id="IPR039425">
    <property type="entry name" value="RNA_pol_sigma-70-like"/>
</dbReference>
<dbReference type="PANTHER" id="PTHR43133:SF51">
    <property type="entry name" value="RNA POLYMERASE SIGMA FACTOR"/>
    <property type="match status" value="1"/>
</dbReference>
<dbReference type="Gene3D" id="1.10.1740.10">
    <property type="match status" value="1"/>
</dbReference>
<keyword evidence="2" id="KW-0731">Sigma factor</keyword>
<keyword evidence="1" id="KW-0805">Transcription regulation</keyword>
<evidence type="ECO:0000256" key="2">
    <source>
        <dbReference type="ARBA" id="ARBA00023082"/>
    </source>
</evidence>
<dbReference type="SUPFAM" id="SSF88946">
    <property type="entry name" value="Sigma2 domain of RNA polymerase sigma factors"/>
    <property type="match status" value="1"/>
</dbReference>
<reference evidence="4 5" key="1">
    <citation type="submission" date="2021-06" db="EMBL/GenBank/DDBJ databases">
        <title>Complete genome of Haloferula helveola possessing various polysaccharide degrading enzymes.</title>
        <authorList>
            <person name="Takami H."/>
            <person name="Huang C."/>
            <person name="Hamasaki K."/>
        </authorList>
    </citation>
    <scope>NUCLEOTIDE SEQUENCE [LARGE SCALE GENOMIC DNA]</scope>
    <source>
        <strain evidence="4 5">CN-1</strain>
    </source>
</reference>
<keyword evidence="3" id="KW-0804">Transcription</keyword>
<evidence type="ECO:0000313" key="4">
    <source>
        <dbReference type="EMBL" id="BCX47406.1"/>
    </source>
</evidence>
<sequence length="332" mass="36936">MAEIQPLGGAVVVDDFMLTFEMLPDRRCRFLSTFADRRWKDCGDLAPALLGQESCKGTGPAGFRMQALAWRGIAAFGIHCMNHPVTAESSSPSDASAFPLTRWTVVSMARGDDFAAARQALEELCSAYWYPLYAFARRRGLSPDDSEDAVQAFLLRLLQQDSLSRADRERGRLRSFLMGALSNFLAQRWRSENAAKRGGGVKLLAIDQTWAEERLAEEGPVGGEATDFDREWAYALIGRVFARLRAFHESKGREAVFDELKGCLMGDGSYGDEATVANCLGLSGAGVRSAVFQMRQRFRRYVEEEIRDTVGSEEDLRDELAHLCRALVEHGE</sequence>
<proteinExistence type="predicted"/>
<dbReference type="Proteomes" id="UP001374893">
    <property type="component" value="Chromosome"/>
</dbReference>
<evidence type="ECO:0000313" key="5">
    <source>
        <dbReference type="Proteomes" id="UP001374893"/>
    </source>
</evidence>
<protein>
    <recommendedName>
        <fullName evidence="6">RNA polymerase sigma-70 factor, ECF subfamily</fullName>
    </recommendedName>
</protein>
<evidence type="ECO:0000256" key="1">
    <source>
        <dbReference type="ARBA" id="ARBA00023015"/>
    </source>
</evidence>
<keyword evidence="5" id="KW-1185">Reference proteome</keyword>
<evidence type="ECO:0008006" key="6">
    <source>
        <dbReference type="Google" id="ProtNLM"/>
    </source>
</evidence>
<organism evidence="4 5">
    <name type="scientific">Haloferula helveola</name>
    <dbReference type="NCBI Taxonomy" id="490095"/>
    <lineage>
        <taxon>Bacteria</taxon>
        <taxon>Pseudomonadati</taxon>
        <taxon>Verrucomicrobiota</taxon>
        <taxon>Verrucomicrobiia</taxon>
        <taxon>Verrucomicrobiales</taxon>
        <taxon>Verrucomicrobiaceae</taxon>
        <taxon>Haloferula</taxon>
    </lineage>
</organism>
<dbReference type="InterPro" id="IPR013325">
    <property type="entry name" value="RNA_pol_sigma_r2"/>
</dbReference>
<name>A0ABM7R8L5_9BACT</name>
<gene>
    <name evidence="4" type="ORF">HAHE_13140</name>
</gene>
<evidence type="ECO:0000256" key="3">
    <source>
        <dbReference type="ARBA" id="ARBA00023163"/>
    </source>
</evidence>
<dbReference type="PANTHER" id="PTHR43133">
    <property type="entry name" value="RNA POLYMERASE ECF-TYPE SIGMA FACTO"/>
    <property type="match status" value="1"/>
</dbReference>